<proteinExistence type="predicted"/>
<dbReference type="Pfam" id="PF05157">
    <property type="entry name" value="MshEN"/>
    <property type="match status" value="1"/>
</dbReference>
<dbReference type="Gene3D" id="3.30.450.40">
    <property type="match status" value="1"/>
</dbReference>
<organism evidence="2 3">
    <name type="scientific">Pseudoduganella aquatica</name>
    <dbReference type="NCBI Taxonomy" id="2660641"/>
    <lineage>
        <taxon>Bacteria</taxon>
        <taxon>Pseudomonadati</taxon>
        <taxon>Pseudomonadota</taxon>
        <taxon>Betaproteobacteria</taxon>
        <taxon>Burkholderiales</taxon>
        <taxon>Oxalobacteraceae</taxon>
        <taxon>Telluria group</taxon>
        <taxon>Pseudoduganella</taxon>
    </lineage>
</organism>
<dbReference type="Proteomes" id="UP000450676">
    <property type="component" value="Unassembled WGS sequence"/>
</dbReference>
<dbReference type="InterPro" id="IPR007831">
    <property type="entry name" value="T2SS_GspE_N"/>
</dbReference>
<comment type="caution">
    <text evidence="2">The sequence shown here is derived from an EMBL/GenBank/DDBJ whole genome shotgun (WGS) entry which is preliminary data.</text>
</comment>
<dbReference type="Pfam" id="PF01590">
    <property type="entry name" value="GAF"/>
    <property type="match status" value="1"/>
</dbReference>
<reference evidence="2 3" key="1">
    <citation type="submission" date="2019-12" db="EMBL/GenBank/DDBJ databases">
        <title>Novel species isolated from a subtropical stream in China.</title>
        <authorList>
            <person name="Lu H."/>
        </authorList>
    </citation>
    <scope>NUCLEOTIDE SEQUENCE [LARGE SCALE GENOMIC DNA]</scope>
    <source>
        <strain evidence="2 3">FT127W</strain>
    </source>
</reference>
<dbReference type="RefSeq" id="WP_161075310.1">
    <property type="nucleotide sequence ID" value="NZ_WWCU01000052.1"/>
</dbReference>
<keyword evidence="3" id="KW-1185">Reference proteome</keyword>
<sequence length="430" mass="46848">MTSAEDRLHFFKRLQLLTNKIHATQDIDDIMLEMSAELCELFSGDRLTIYALSEDKSSMVSKVKTGLASFKQLKLPISAQSIAGYAALSKKMLNLLDVYDEAELRRHDAALCFQQGVDRRTGYRTQQMLVAPILAEDGAVLGVLQLINNRKGGAFDAMVEEGAQHLCDSIAIAFAHRHKAPTRERSRFAGMLSESALPRTQLDQALRSAAARNIDIEDVLLDELAIKPALVGRALADFFGVPYFMFQVDRRRPQGLLDSFNREYVVQNQWMPIEEGRHGLFILAVDPDQLKASGAVQRVFPNATPIYCVTTRREFGWMVNQFFGAANAAAADASPSDTVPPAAPAIAPPAAQAAPFAIPDHASSEATIIAAPRRPPIPALPDVEQTLVSSAISPLLLAAAQHGISELHITTTPGPDGEIRFQATGVLRKG</sequence>
<dbReference type="AlphaFoldDB" id="A0A7X4HI85"/>
<dbReference type="InterPro" id="IPR037257">
    <property type="entry name" value="T2SS_E_N_sf"/>
</dbReference>
<feature type="domain" description="GAF" evidence="1">
    <location>
        <begin position="26"/>
        <end position="184"/>
    </location>
</feature>
<protein>
    <submittedName>
        <fullName evidence="2">GAF domain-containing protein</fullName>
    </submittedName>
</protein>
<evidence type="ECO:0000313" key="2">
    <source>
        <dbReference type="EMBL" id="MYN11032.1"/>
    </source>
</evidence>
<dbReference type="SUPFAM" id="SSF160246">
    <property type="entry name" value="EspE N-terminal domain-like"/>
    <property type="match status" value="1"/>
</dbReference>
<evidence type="ECO:0000313" key="3">
    <source>
        <dbReference type="Proteomes" id="UP000450676"/>
    </source>
</evidence>
<dbReference type="InterPro" id="IPR003018">
    <property type="entry name" value="GAF"/>
</dbReference>
<dbReference type="InterPro" id="IPR029016">
    <property type="entry name" value="GAF-like_dom_sf"/>
</dbReference>
<dbReference type="SUPFAM" id="SSF55781">
    <property type="entry name" value="GAF domain-like"/>
    <property type="match status" value="1"/>
</dbReference>
<gene>
    <name evidence="2" type="ORF">GTP77_27310</name>
</gene>
<evidence type="ECO:0000259" key="1">
    <source>
        <dbReference type="SMART" id="SM00065"/>
    </source>
</evidence>
<accession>A0A7X4HI85</accession>
<dbReference type="EMBL" id="WWCU01000052">
    <property type="protein sequence ID" value="MYN11032.1"/>
    <property type="molecule type" value="Genomic_DNA"/>
</dbReference>
<name>A0A7X4HI85_9BURK</name>
<dbReference type="SMART" id="SM00065">
    <property type="entry name" value="GAF"/>
    <property type="match status" value="1"/>
</dbReference>